<gene>
    <name evidence="1" type="ORF">HCDG_08334</name>
</gene>
<dbReference type="Proteomes" id="UP000002624">
    <property type="component" value="Unassembled WGS sequence"/>
</dbReference>
<dbReference type="VEuPathDB" id="FungiDB:HCDG_08334"/>
<proteinExistence type="predicted"/>
<dbReference type="EMBL" id="GG692434">
    <property type="protein sequence ID" value="EER37664.1"/>
    <property type="molecule type" value="Genomic_DNA"/>
</dbReference>
<reference evidence="2" key="1">
    <citation type="submission" date="2009-05" db="EMBL/GenBank/DDBJ databases">
        <title>The genome sequence of Ajellomyces capsulatus strain H143.</title>
        <authorList>
            <person name="Champion M."/>
            <person name="Cuomo C.A."/>
            <person name="Ma L.-J."/>
            <person name="Henn M.R."/>
            <person name="Sil A."/>
            <person name="Goldman B."/>
            <person name="Young S.K."/>
            <person name="Kodira C.D."/>
            <person name="Zeng Q."/>
            <person name="Koehrsen M."/>
            <person name="Alvarado L."/>
            <person name="Berlin A.M."/>
            <person name="Borenstein D."/>
            <person name="Chen Z."/>
            <person name="Engels R."/>
            <person name="Freedman E."/>
            <person name="Gellesch M."/>
            <person name="Goldberg J."/>
            <person name="Griggs A."/>
            <person name="Gujja S."/>
            <person name="Heiman D.I."/>
            <person name="Hepburn T.A."/>
            <person name="Howarth C."/>
            <person name="Jen D."/>
            <person name="Larson L."/>
            <person name="Lewis B."/>
            <person name="Mehta T."/>
            <person name="Park D."/>
            <person name="Pearson M."/>
            <person name="Roberts A."/>
            <person name="Saif S."/>
            <person name="Shea T.D."/>
            <person name="Shenoy N."/>
            <person name="Sisk P."/>
            <person name="Stolte C."/>
            <person name="Sykes S."/>
            <person name="Walk T."/>
            <person name="White J."/>
            <person name="Yandava C."/>
            <person name="Klein B."/>
            <person name="McEwen J.G."/>
            <person name="Puccia R."/>
            <person name="Goldman G.H."/>
            <person name="Felipe M.S."/>
            <person name="Nino-Vega G."/>
            <person name="San-Blas G."/>
            <person name="Taylor J.W."/>
            <person name="Mendoza L."/>
            <person name="Galagan J.E."/>
            <person name="Nusbaum C."/>
            <person name="Birren B.W."/>
        </authorList>
    </citation>
    <scope>NUCLEOTIDE SEQUENCE [LARGE SCALE GENOMIC DNA]</scope>
    <source>
        <strain evidence="2">H143</strain>
    </source>
</reference>
<dbReference type="AlphaFoldDB" id="C6HQ53"/>
<protein>
    <submittedName>
        <fullName evidence="1">Uncharacterized protein</fullName>
    </submittedName>
</protein>
<evidence type="ECO:0000313" key="2">
    <source>
        <dbReference type="Proteomes" id="UP000002624"/>
    </source>
</evidence>
<name>C6HQ53_AJECH</name>
<sequence>MASGRKPVTPGPQGLALLENPVWSRPSLDPCVVDVVHYEYAAVVAGARGARGGWSRLVIFRWLGLLWRLKASTPAILISGWGEVHCTSWFIGSVLVNGMGA</sequence>
<dbReference type="HOGENOM" id="CLU_2290870_0_0_1"/>
<organism evidence="1 2">
    <name type="scientific">Ajellomyces capsulatus (strain H143)</name>
    <name type="common">Darling's disease fungus</name>
    <name type="synonym">Histoplasma capsulatum</name>
    <dbReference type="NCBI Taxonomy" id="544712"/>
    <lineage>
        <taxon>Eukaryota</taxon>
        <taxon>Fungi</taxon>
        <taxon>Dikarya</taxon>
        <taxon>Ascomycota</taxon>
        <taxon>Pezizomycotina</taxon>
        <taxon>Eurotiomycetes</taxon>
        <taxon>Eurotiomycetidae</taxon>
        <taxon>Onygenales</taxon>
        <taxon>Ajellomycetaceae</taxon>
        <taxon>Histoplasma</taxon>
    </lineage>
</organism>
<accession>C6HQ53</accession>
<evidence type="ECO:0000313" key="1">
    <source>
        <dbReference type="EMBL" id="EER37664.1"/>
    </source>
</evidence>